<name>A0A2A4Z7S5_9PROT</name>
<keyword evidence="6 8" id="KW-1133">Transmembrane helix</keyword>
<evidence type="ECO:0000256" key="4">
    <source>
        <dbReference type="ARBA" id="ARBA00022475"/>
    </source>
</evidence>
<sequence length="308" mass="32698">MLNIIYTITPIFFLISLGYIFHRRRTFTEGFWSGVEHLCYYVLFPSLIIRTLAITDFSQFPALNVSLTMGASVAAMLVVVSLGYFIAKPMGMAGASYSSIFQGATRWNTFAVIAIIDGFYGDAGVSVASIGIAVMIPMLNVSNVTALALMVGKDTQSIGKVIKMLVTNPFIIACSTGLALNFLGVGLWQPVANTMDLLGRAALALSLLAVGVGVQFSTIKRSGFAVLIATILKLALMPLFMFLFGSYFGVTGMALTVAILCGAVPTAGASYILARKMGGDATLMANILTVQTLVSIVSITAILYYIGV</sequence>
<protein>
    <submittedName>
        <fullName evidence="9">Transporter</fullName>
    </submittedName>
</protein>
<feature type="transmembrane region" description="Helical" evidence="8">
    <location>
        <begin position="250"/>
        <end position="273"/>
    </location>
</feature>
<dbReference type="PANTHER" id="PTHR36838:SF4">
    <property type="entry name" value="AUXIN EFFLUX CARRIER FAMILY PROTEIN"/>
    <property type="match status" value="1"/>
</dbReference>
<comment type="subcellular location">
    <subcellularLocation>
        <location evidence="1">Cell membrane</location>
        <topology evidence="1">Multi-pass membrane protein</topology>
    </subcellularLocation>
</comment>
<feature type="transmembrane region" description="Helical" evidence="8">
    <location>
        <begin position="170"/>
        <end position="191"/>
    </location>
</feature>
<evidence type="ECO:0000313" key="9">
    <source>
        <dbReference type="EMBL" id="PCJ02941.1"/>
    </source>
</evidence>
<dbReference type="InterPro" id="IPR004776">
    <property type="entry name" value="Mem_transp_PIN-like"/>
</dbReference>
<comment type="caution">
    <text evidence="9">The sequence shown here is derived from an EMBL/GenBank/DDBJ whole genome shotgun (WGS) entry which is preliminary data.</text>
</comment>
<reference evidence="9" key="2">
    <citation type="journal article" date="2018" name="ISME J.">
        <title>A dynamic microbial community with high functional redundancy inhabits the cold, oxic subseafloor aquifer.</title>
        <authorList>
            <person name="Tully B.J."/>
            <person name="Wheat C.G."/>
            <person name="Glazer B.T."/>
            <person name="Huber J.A."/>
        </authorList>
    </citation>
    <scope>NUCLEOTIDE SEQUENCE</scope>
    <source>
        <strain evidence="9">NORP83</strain>
    </source>
</reference>
<feature type="transmembrane region" description="Helical" evidence="8">
    <location>
        <begin position="197"/>
        <end position="216"/>
    </location>
</feature>
<proteinExistence type="inferred from homology"/>
<feature type="transmembrane region" description="Helical" evidence="8">
    <location>
        <begin position="223"/>
        <end position="244"/>
    </location>
</feature>
<feature type="transmembrane region" description="Helical" evidence="8">
    <location>
        <begin position="6"/>
        <end position="22"/>
    </location>
</feature>
<dbReference type="Pfam" id="PF03547">
    <property type="entry name" value="Mem_trans"/>
    <property type="match status" value="1"/>
</dbReference>
<feature type="transmembrane region" description="Helical" evidence="8">
    <location>
        <begin position="65"/>
        <end position="87"/>
    </location>
</feature>
<keyword evidence="4" id="KW-1003">Cell membrane</keyword>
<dbReference type="GO" id="GO:0055085">
    <property type="term" value="P:transmembrane transport"/>
    <property type="evidence" value="ECO:0007669"/>
    <property type="project" value="InterPro"/>
</dbReference>
<gene>
    <name evidence="9" type="ORF">COB13_03090</name>
</gene>
<reference key="1">
    <citation type="submission" date="2017-08" db="EMBL/GenBank/DDBJ databases">
        <title>A dynamic microbial community with high functional redundancy inhabits the cold, oxic subseafloor aquifer.</title>
        <authorList>
            <person name="Tully B.J."/>
            <person name="Wheat C.G."/>
            <person name="Glazer B.T."/>
            <person name="Huber J.A."/>
        </authorList>
    </citation>
    <scope>NUCLEOTIDE SEQUENCE [LARGE SCALE GENOMIC DNA]</scope>
</reference>
<evidence type="ECO:0000256" key="1">
    <source>
        <dbReference type="ARBA" id="ARBA00004651"/>
    </source>
</evidence>
<keyword evidence="3" id="KW-0813">Transport</keyword>
<keyword evidence="5 8" id="KW-0812">Transmembrane</keyword>
<dbReference type="Gene3D" id="1.20.1530.20">
    <property type="match status" value="1"/>
</dbReference>
<evidence type="ECO:0000256" key="5">
    <source>
        <dbReference type="ARBA" id="ARBA00022692"/>
    </source>
</evidence>
<evidence type="ECO:0000256" key="2">
    <source>
        <dbReference type="ARBA" id="ARBA00010145"/>
    </source>
</evidence>
<feature type="transmembrane region" description="Helical" evidence="8">
    <location>
        <begin position="285"/>
        <end position="306"/>
    </location>
</feature>
<feature type="transmembrane region" description="Helical" evidence="8">
    <location>
        <begin position="126"/>
        <end position="149"/>
    </location>
</feature>
<accession>A0A2A4Z7S5</accession>
<dbReference type="InterPro" id="IPR038770">
    <property type="entry name" value="Na+/solute_symporter_sf"/>
</dbReference>
<evidence type="ECO:0000256" key="6">
    <source>
        <dbReference type="ARBA" id="ARBA00022989"/>
    </source>
</evidence>
<dbReference type="EMBL" id="NVUS01000003">
    <property type="protein sequence ID" value="PCJ02941.1"/>
    <property type="molecule type" value="Genomic_DNA"/>
</dbReference>
<evidence type="ECO:0000256" key="7">
    <source>
        <dbReference type="ARBA" id="ARBA00023136"/>
    </source>
</evidence>
<dbReference type="GO" id="GO:0005886">
    <property type="term" value="C:plasma membrane"/>
    <property type="evidence" value="ECO:0007669"/>
    <property type="project" value="UniProtKB-SubCell"/>
</dbReference>
<organism evidence="9">
    <name type="scientific">OCS116 cluster bacterium</name>
    <dbReference type="NCBI Taxonomy" id="2030921"/>
    <lineage>
        <taxon>Bacteria</taxon>
        <taxon>Pseudomonadati</taxon>
        <taxon>Pseudomonadota</taxon>
        <taxon>Alphaproteobacteria</taxon>
        <taxon>OCS116 cluster</taxon>
    </lineage>
</organism>
<dbReference type="AlphaFoldDB" id="A0A2A4Z7S5"/>
<dbReference type="PANTHER" id="PTHR36838">
    <property type="entry name" value="AUXIN EFFLUX CARRIER FAMILY PROTEIN"/>
    <property type="match status" value="1"/>
</dbReference>
<evidence type="ECO:0000256" key="8">
    <source>
        <dbReference type="SAM" id="Phobius"/>
    </source>
</evidence>
<evidence type="ECO:0000256" key="3">
    <source>
        <dbReference type="ARBA" id="ARBA00022448"/>
    </source>
</evidence>
<feature type="transmembrane region" description="Helical" evidence="8">
    <location>
        <begin position="34"/>
        <end position="53"/>
    </location>
</feature>
<feature type="transmembrane region" description="Helical" evidence="8">
    <location>
        <begin position="99"/>
        <end position="120"/>
    </location>
</feature>
<keyword evidence="7 8" id="KW-0472">Membrane</keyword>
<comment type="similarity">
    <text evidence="2">Belongs to the auxin efflux carrier (TC 2.A.69) family.</text>
</comment>